<name>A0ABS0YKG4_9BACT</name>
<sequence>MKSIMLSSSLNRCFRLTVALTFLALTVSVAMAHDSVPKEDAPADVKGLEQVQTFRSEGRAHLDPGEKWEYGHYPPTSGPHDPKPVKPAFYKIPQAPEKLVHSLEHGNIVIYYGTPARSVLAQLKKLQKRYGGKWDGIIVTPLPELGDGVILTAWTKMLRLDPFDPVRAKAFIDAYRGKGPEHGQNEMQ</sequence>
<accession>A0ABS0YKG4</accession>
<protein>
    <submittedName>
        <fullName evidence="2">DUF3105 domain-containing protein</fullName>
    </submittedName>
</protein>
<keyword evidence="3" id="KW-1185">Reference proteome</keyword>
<evidence type="ECO:0000313" key="2">
    <source>
        <dbReference type="EMBL" id="MBJ6752858.1"/>
    </source>
</evidence>
<feature type="chain" id="PRO_5046384528" evidence="1">
    <location>
        <begin position="33"/>
        <end position="188"/>
    </location>
</feature>
<dbReference type="EMBL" id="JAEMHL010000030">
    <property type="protein sequence ID" value="MBJ6752858.1"/>
    <property type="molecule type" value="Genomic_DNA"/>
</dbReference>
<proteinExistence type="predicted"/>
<evidence type="ECO:0000256" key="1">
    <source>
        <dbReference type="SAM" id="SignalP"/>
    </source>
</evidence>
<dbReference type="InterPro" id="IPR021454">
    <property type="entry name" value="DUF3105"/>
</dbReference>
<organism evidence="2 3">
    <name type="scientific">Geomonas anaerohicana</name>
    <dbReference type="NCBI Taxonomy" id="2798583"/>
    <lineage>
        <taxon>Bacteria</taxon>
        <taxon>Pseudomonadati</taxon>
        <taxon>Thermodesulfobacteriota</taxon>
        <taxon>Desulfuromonadia</taxon>
        <taxon>Geobacterales</taxon>
        <taxon>Geobacteraceae</taxon>
        <taxon>Geomonas</taxon>
    </lineage>
</organism>
<evidence type="ECO:0000313" key="3">
    <source>
        <dbReference type="Proteomes" id="UP000614714"/>
    </source>
</evidence>
<keyword evidence="1" id="KW-0732">Signal</keyword>
<dbReference type="Pfam" id="PF11303">
    <property type="entry name" value="DUF3105"/>
    <property type="match status" value="1"/>
</dbReference>
<reference evidence="2 3" key="1">
    <citation type="submission" date="2020-12" db="EMBL/GenBank/DDBJ databases">
        <title>Geomonas sp. Red421, isolated from paddy soil.</title>
        <authorList>
            <person name="Xu Z."/>
            <person name="Zhang Z."/>
            <person name="Masuda Y."/>
            <person name="Itoh H."/>
            <person name="Senoo K."/>
        </authorList>
    </citation>
    <scope>NUCLEOTIDE SEQUENCE [LARGE SCALE GENOMIC DNA]</scope>
    <source>
        <strain evidence="2 3">Red421</strain>
    </source>
</reference>
<gene>
    <name evidence="2" type="ORF">JFN91_21800</name>
</gene>
<dbReference type="Proteomes" id="UP000614714">
    <property type="component" value="Unassembled WGS sequence"/>
</dbReference>
<comment type="caution">
    <text evidence="2">The sequence shown here is derived from an EMBL/GenBank/DDBJ whole genome shotgun (WGS) entry which is preliminary data.</text>
</comment>
<dbReference type="RefSeq" id="WP_199391246.1">
    <property type="nucleotide sequence ID" value="NZ_JAEMHL010000030.1"/>
</dbReference>
<feature type="signal peptide" evidence="1">
    <location>
        <begin position="1"/>
        <end position="32"/>
    </location>
</feature>